<keyword evidence="11" id="KW-0915">Sodium</keyword>
<keyword evidence="9 16" id="KW-1133">Transmembrane helix</keyword>
<keyword evidence="2" id="KW-1003">Cell membrane</keyword>
<evidence type="ECO:0000259" key="17">
    <source>
        <dbReference type="SMART" id="SM00900"/>
    </source>
</evidence>
<evidence type="ECO:0000313" key="19">
    <source>
        <dbReference type="Proteomes" id="UP000614200"/>
    </source>
</evidence>
<keyword evidence="10" id="KW-0520">NAD</keyword>
<evidence type="ECO:0000256" key="6">
    <source>
        <dbReference type="ARBA" id="ARBA00022643"/>
    </source>
</evidence>
<dbReference type="PIRSF" id="PIRSF006091">
    <property type="entry name" value="E_trnsport_RnfG"/>
    <property type="match status" value="1"/>
</dbReference>
<evidence type="ECO:0000256" key="11">
    <source>
        <dbReference type="ARBA" id="ARBA00023053"/>
    </source>
</evidence>
<dbReference type="InterPro" id="IPR010204">
    <property type="entry name" value="NqrC"/>
</dbReference>
<accession>A0ABR9ZTQ3</accession>
<keyword evidence="19" id="KW-1185">Reference proteome</keyword>
<dbReference type="PANTHER" id="PTHR37838">
    <property type="entry name" value="NA(+)-TRANSLOCATING NADH-QUINONE REDUCTASE SUBUNIT C"/>
    <property type="match status" value="1"/>
</dbReference>
<evidence type="ECO:0000313" key="18">
    <source>
        <dbReference type="EMBL" id="MBF4693866.1"/>
    </source>
</evidence>
<keyword evidence="1" id="KW-0813">Transport</keyword>
<evidence type="ECO:0000256" key="5">
    <source>
        <dbReference type="ARBA" id="ARBA00022630"/>
    </source>
</evidence>
<keyword evidence="15" id="KW-0739">Sodium transport</keyword>
<evidence type="ECO:0000256" key="3">
    <source>
        <dbReference type="ARBA" id="ARBA00022519"/>
    </source>
</evidence>
<dbReference type="Proteomes" id="UP000614200">
    <property type="component" value="Unassembled WGS sequence"/>
</dbReference>
<keyword evidence="8" id="KW-1278">Translocase</keyword>
<dbReference type="InterPro" id="IPR007329">
    <property type="entry name" value="FMN-bd"/>
</dbReference>
<evidence type="ECO:0000256" key="2">
    <source>
        <dbReference type="ARBA" id="ARBA00022475"/>
    </source>
</evidence>
<evidence type="ECO:0000256" key="12">
    <source>
        <dbReference type="ARBA" id="ARBA00023065"/>
    </source>
</evidence>
<evidence type="ECO:0000256" key="4">
    <source>
        <dbReference type="ARBA" id="ARBA00022553"/>
    </source>
</evidence>
<keyword evidence="12" id="KW-0406">Ion transport</keyword>
<protein>
    <submittedName>
        <fullName evidence="18">FMN-binding protein</fullName>
    </submittedName>
</protein>
<organism evidence="18 19">
    <name type="scientific">Fusibacter ferrireducens</name>
    <dbReference type="NCBI Taxonomy" id="2785058"/>
    <lineage>
        <taxon>Bacteria</taxon>
        <taxon>Bacillati</taxon>
        <taxon>Bacillota</taxon>
        <taxon>Clostridia</taxon>
        <taxon>Eubacteriales</taxon>
        <taxon>Eubacteriales Family XII. Incertae Sedis</taxon>
        <taxon>Fusibacter</taxon>
    </lineage>
</organism>
<evidence type="ECO:0000256" key="7">
    <source>
        <dbReference type="ARBA" id="ARBA00022692"/>
    </source>
</evidence>
<keyword evidence="3" id="KW-0997">Cell inner membrane</keyword>
<dbReference type="PANTHER" id="PTHR37838:SF1">
    <property type="entry name" value="NA(+)-TRANSLOCATING NADH-QUINONE REDUCTASE SUBUNIT C"/>
    <property type="match status" value="1"/>
</dbReference>
<feature type="transmembrane region" description="Helical" evidence="16">
    <location>
        <begin position="7"/>
        <end position="28"/>
    </location>
</feature>
<proteinExistence type="predicted"/>
<sequence>MAKKKQILYPVVFMVILTALFTFVLAFINASSLDLIKEQEALRIQKSILYVFNIPFEAQDAVIQKTFDENVTTKTINGKVYYIYSVDNMIKGYAFQFSGRGLWGTITGNIAISPEFDTVLGIDFISHSETPGLGGRIDESWFKEQFRNMPIKTKAPVIFKPAEGGTVDAVTGATLTSNSVRDMVNQFVTDLSDIKKEVKLNE</sequence>
<gene>
    <name evidence="18" type="ORF">ISU02_12165</name>
</gene>
<evidence type="ECO:0000256" key="14">
    <source>
        <dbReference type="ARBA" id="ARBA00023136"/>
    </source>
</evidence>
<dbReference type="EMBL" id="JADKNH010000007">
    <property type="protein sequence ID" value="MBF4693866.1"/>
    <property type="molecule type" value="Genomic_DNA"/>
</dbReference>
<evidence type="ECO:0000256" key="8">
    <source>
        <dbReference type="ARBA" id="ARBA00022967"/>
    </source>
</evidence>
<reference evidence="18 19" key="1">
    <citation type="submission" date="2020-11" db="EMBL/GenBank/DDBJ databases">
        <title>Fusibacter basophilias sp. nov.</title>
        <authorList>
            <person name="Qiu D."/>
        </authorList>
    </citation>
    <scope>NUCLEOTIDE SEQUENCE [LARGE SCALE GENOMIC DNA]</scope>
    <source>
        <strain evidence="18 19">Q10-2</strain>
    </source>
</reference>
<evidence type="ECO:0000256" key="10">
    <source>
        <dbReference type="ARBA" id="ARBA00023027"/>
    </source>
</evidence>
<evidence type="ECO:0000256" key="9">
    <source>
        <dbReference type="ARBA" id="ARBA00022989"/>
    </source>
</evidence>
<dbReference type="InterPro" id="IPR010209">
    <property type="entry name" value="Ion_transpt_RnfG/RsxG"/>
</dbReference>
<keyword evidence="6" id="KW-0288">FMN</keyword>
<dbReference type="RefSeq" id="WP_194702109.1">
    <property type="nucleotide sequence ID" value="NZ_JADKNH010000007.1"/>
</dbReference>
<keyword evidence="7 16" id="KW-0812">Transmembrane</keyword>
<dbReference type="SMART" id="SM00900">
    <property type="entry name" value="FMN_bind"/>
    <property type="match status" value="1"/>
</dbReference>
<name>A0ABR9ZTQ3_9FIRM</name>
<evidence type="ECO:0000256" key="16">
    <source>
        <dbReference type="SAM" id="Phobius"/>
    </source>
</evidence>
<comment type="caution">
    <text evidence="18">The sequence shown here is derived from an EMBL/GenBank/DDBJ whole genome shotgun (WGS) entry which is preliminary data.</text>
</comment>
<dbReference type="Pfam" id="PF04205">
    <property type="entry name" value="FMN_bind"/>
    <property type="match status" value="1"/>
</dbReference>
<evidence type="ECO:0000256" key="13">
    <source>
        <dbReference type="ARBA" id="ARBA00023075"/>
    </source>
</evidence>
<keyword evidence="5" id="KW-0285">Flavoprotein</keyword>
<evidence type="ECO:0000256" key="1">
    <source>
        <dbReference type="ARBA" id="ARBA00022448"/>
    </source>
</evidence>
<keyword evidence="13" id="KW-0830">Ubiquinone</keyword>
<evidence type="ECO:0000256" key="15">
    <source>
        <dbReference type="ARBA" id="ARBA00023201"/>
    </source>
</evidence>
<feature type="domain" description="FMN-binding" evidence="17">
    <location>
        <begin position="101"/>
        <end position="191"/>
    </location>
</feature>
<keyword evidence="14 16" id="KW-0472">Membrane</keyword>
<keyword evidence="4" id="KW-0597">Phosphoprotein</keyword>